<evidence type="ECO:0000256" key="6">
    <source>
        <dbReference type="SAM" id="Phobius"/>
    </source>
</evidence>
<dbReference type="Proteomes" id="UP000275461">
    <property type="component" value="Unassembled WGS sequence"/>
</dbReference>
<feature type="transmembrane region" description="Helical" evidence="6">
    <location>
        <begin position="315"/>
        <end position="332"/>
    </location>
</feature>
<feature type="transmembrane region" description="Helical" evidence="6">
    <location>
        <begin position="271"/>
        <end position="288"/>
    </location>
</feature>
<name>A0A498CEJ0_9GAMM</name>
<reference evidence="11 12" key="1">
    <citation type="submission" date="2018-10" db="EMBL/GenBank/DDBJ databases">
        <title>Genomic Encyclopedia of Type Strains, Phase IV (KMG-IV): sequencing the most valuable type-strain genomes for metagenomic binning, comparative biology and taxonomic classification.</title>
        <authorList>
            <person name="Goeker M."/>
        </authorList>
    </citation>
    <scope>NUCLEOTIDE SEQUENCE [LARGE SCALE GENOMIC DNA]</scope>
    <source>
        <strain evidence="11 12">DSM 12769</strain>
    </source>
</reference>
<feature type="transmembrane region" description="Helical" evidence="6">
    <location>
        <begin position="364"/>
        <end position="391"/>
    </location>
</feature>
<keyword evidence="7" id="KW-0732">Signal</keyword>
<evidence type="ECO:0000259" key="8">
    <source>
        <dbReference type="Pfam" id="PF01957"/>
    </source>
</evidence>
<dbReference type="AlphaFoldDB" id="A0A498CEJ0"/>
<dbReference type="SUPFAM" id="SSF52096">
    <property type="entry name" value="ClpP/crotonase"/>
    <property type="match status" value="1"/>
</dbReference>
<comment type="caution">
    <text evidence="11">The sequence shown here is derived from an EMBL/GenBank/DDBJ whole genome shotgun (WGS) entry which is preliminary data.</text>
</comment>
<dbReference type="InterPro" id="IPR012340">
    <property type="entry name" value="NA-bd_OB-fold"/>
</dbReference>
<dbReference type="OrthoDB" id="5289056at2"/>
<comment type="subcellular location">
    <subcellularLocation>
        <location evidence="1">Membrane</location>
        <topology evidence="1">Multi-pass membrane protein</topology>
    </subcellularLocation>
</comment>
<dbReference type="InterPro" id="IPR056739">
    <property type="entry name" value="NfeD_membrane"/>
</dbReference>
<dbReference type="Pfam" id="PF24961">
    <property type="entry name" value="NfeD_membrane"/>
    <property type="match status" value="1"/>
</dbReference>
<evidence type="ECO:0000256" key="5">
    <source>
        <dbReference type="SAM" id="MobiDB-lite"/>
    </source>
</evidence>
<feature type="region of interest" description="Disordered" evidence="5">
    <location>
        <begin position="129"/>
        <end position="171"/>
    </location>
</feature>
<evidence type="ECO:0000259" key="10">
    <source>
        <dbReference type="Pfam" id="PF25145"/>
    </source>
</evidence>
<feature type="signal peptide" evidence="7">
    <location>
        <begin position="1"/>
        <end position="20"/>
    </location>
</feature>
<keyword evidence="11" id="KW-0378">Hydrolase</keyword>
<feature type="domain" description="NfeD integral membrane" evidence="9">
    <location>
        <begin position="270"/>
        <end position="384"/>
    </location>
</feature>
<keyword evidence="11" id="KW-0645">Protease</keyword>
<dbReference type="Gene3D" id="3.90.226.10">
    <property type="entry name" value="2-enoyl-CoA Hydratase, Chain A, domain 1"/>
    <property type="match status" value="1"/>
</dbReference>
<dbReference type="FunFam" id="3.90.226.10:FF:000089">
    <property type="entry name" value="Membrane-bound serine protease"/>
    <property type="match status" value="1"/>
</dbReference>
<dbReference type="PANTHER" id="PTHR33507:SF4">
    <property type="entry name" value="NODULATION COMPETITIVENESS PROTEIN NFED"/>
    <property type="match status" value="1"/>
</dbReference>
<dbReference type="InterPro" id="IPR002810">
    <property type="entry name" value="NfeD-like_C"/>
</dbReference>
<dbReference type="Pfam" id="PF25145">
    <property type="entry name" value="NfeD1b_N"/>
    <property type="match status" value="1"/>
</dbReference>
<feature type="domain" description="NfeD1b N-terminal" evidence="10">
    <location>
        <begin position="33"/>
        <end position="129"/>
    </location>
</feature>
<evidence type="ECO:0000256" key="1">
    <source>
        <dbReference type="ARBA" id="ARBA00004141"/>
    </source>
</evidence>
<dbReference type="Gene3D" id="2.40.50.140">
    <property type="entry name" value="Nucleic acid-binding proteins"/>
    <property type="match status" value="1"/>
</dbReference>
<dbReference type="PANTHER" id="PTHR33507">
    <property type="entry name" value="INNER MEMBRANE PROTEIN YBBJ"/>
    <property type="match status" value="1"/>
</dbReference>
<feature type="compositionally biased region" description="Acidic residues" evidence="5">
    <location>
        <begin position="137"/>
        <end position="158"/>
    </location>
</feature>
<feature type="chain" id="PRO_5019745696" evidence="7">
    <location>
        <begin position="21"/>
        <end position="470"/>
    </location>
</feature>
<dbReference type="RefSeq" id="WP_121441304.1">
    <property type="nucleotide sequence ID" value="NZ_RCDA01000001.1"/>
</dbReference>
<dbReference type="CDD" id="cd07020">
    <property type="entry name" value="Clp_protease_NfeD_1"/>
    <property type="match status" value="1"/>
</dbReference>
<protein>
    <submittedName>
        <fullName evidence="11">Membrane-bound serine protease (ClpP class)</fullName>
    </submittedName>
</protein>
<dbReference type="GO" id="GO:0016020">
    <property type="term" value="C:membrane"/>
    <property type="evidence" value="ECO:0007669"/>
    <property type="project" value="UniProtKB-SubCell"/>
</dbReference>
<gene>
    <name evidence="11" type="ORF">DFR31_0757</name>
</gene>
<evidence type="ECO:0000313" key="12">
    <source>
        <dbReference type="Proteomes" id="UP000275461"/>
    </source>
</evidence>
<keyword evidence="12" id="KW-1185">Reference proteome</keyword>
<keyword evidence="2 6" id="KW-0812">Transmembrane</keyword>
<organism evidence="11 12">
    <name type="scientific">Alkalispirillum mobile</name>
    <dbReference type="NCBI Taxonomy" id="85925"/>
    <lineage>
        <taxon>Bacteria</taxon>
        <taxon>Pseudomonadati</taxon>
        <taxon>Pseudomonadota</taxon>
        <taxon>Gammaproteobacteria</taxon>
        <taxon>Chromatiales</taxon>
        <taxon>Ectothiorhodospiraceae</taxon>
        <taxon>Alkalispirillum</taxon>
    </lineage>
</organism>
<keyword evidence="4 6" id="KW-0472">Membrane</keyword>
<evidence type="ECO:0000256" key="7">
    <source>
        <dbReference type="SAM" id="SignalP"/>
    </source>
</evidence>
<evidence type="ECO:0000313" key="11">
    <source>
        <dbReference type="EMBL" id="RLK50848.1"/>
    </source>
</evidence>
<evidence type="ECO:0000256" key="4">
    <source>
        <dbReference type="ARBA" id="ARBA00023136"/>
    </source>
</evidence>
<dbReference type="GO" id="GO:0006508">
    <property type="term" value="P:proteolysis"/>
    <property type="evidence" value="ECO:0007669"/>
    <property type="project" value="UniProtKB-KW"/>
</dbReference>
<feature type="transmembrane region" description="Helical" evidence="6">
    <location>
        <begin position="339"/>
        <end position="358"/>
    </location>
</feature>
<accession>A0A498CEJ0</accession>
<dbReference type="GO" id="GO:0008233">
    <property type="term" value="F:peptidase activity"/>
    <property type="evidence" value="ECO:0007669"/>
    <property type="project" value="UniProtKB-KW"/>
</dbReference>
<dbReference type="EMBL" id="RCDA01000001">
    <property type="protein sequence ID" value="RLK50848.1"/>
    <property type="molecule type" value="Genomic_DNA"/>
</dbReference>
<sequence>MKKILAVFLLYLASALPLGAGADRLALVLEVDGPIGPATSHYIERGLQQAEEREAEVVILRMDTPGGLDSAMREIIKNILGSPVPVATWVGPEGARAASAGTYILYASHVAAMAPATNLGAATPVQIGGGGGLPGMGDDEEEDDANGAANGEEEEGEERPDRTPAGSATERKVLEDAVSYIRGLAELRDRNADWAEKAVREAASASSSEALELGVIEHRVSNLESLLEAMDGRTVQTSRGDVTLDTAGATLEVIEPDWRTQLLSVLTNPNVAYMLMLIGIYGIIFELMNPGSLVPGVLGAICLLLALFAFQALPISYAGMALILLGLGFMVAEAFAPSFGILGIGGVIAFILGSIMLFDTDVEGFQVSIGIIVGFGVASLIVVLGIATMALRAWRRPRKGGRDNIIGARCEAFSDFEDHGRVRIQGELWNAISDEPVQAGQQLVVVDMEGLTVRVAPAESVSHHEGLQHT</sequence>
<proteinExistence type="predicted"/>
<dbReference type="InterPro" id="IPR029045">
    <property type="entry name" value="ClpP/crotonase-like_dom_sf"/>
</dbReference>
<dbReference type="InterPro" id="IPR052165">
    <property type="entry name" value="Membrane_assoc_protease"/>
</dbReference>
<dbReference type="InterPro" id="IPR056738">
    <property type="entry name" value="NfeD1b_N"/>
</dbReference>
<dbReference type="Pfam" id="PF01957">
    <property type="entry name" value="NfeD"/>
    <property type="match status" value="1"/>
</dbReference>
<feature type="domain" description="NfeD-like C-terminal" evidence="8">
    <location>
        <begin position="403"/>
        <end position="457"/>
    </location>
</feature>
<keyword evidence="3 6" id="KW-1133">Transmembrane helix</keyword>
<evidence type="ECO:0000259" key="9">
    <source>
        <dbReference type="Pfam" id="PF24961"/>
    </source>
</evidence>
<dbReference type="SUPFAM" id="SSF141322">
    <property type="entry name" value="NfeD domain-like"/>
    <property type="match status" value="1"/>
</dbReference>
<evidence type="ECO:0000256" key="3">
    <source>
        <dbReference type="ARBA" id="ARBA00022989"/>
    </source>
</evidence>
<evidence type="ECO:0000256" key="2">
    <source>
        <dbReference type="ARBA" id="ARBA00022692"/>
    </source>
</evidence>